<feature type="compositionally biased region" description="Basic and acidic residues" evidence="1">
    <location>
        <begin position="26"/>
        <end position="36"/>
    </location>
</feature>
<dbReference type="AlphaFoldDB" id="A0AAV8CCQ3"/>
<organism evidence="2 3">
    <name type="scientific">Rhynchospora pubera</name>
    <dbReference type="NCBI Taxonomy" id="906938"/>
    <lineage>
        <taxon>Eukaryota</taxon>
        <taxon>Viridiplantae</taxon>
        <taxon>Streptophyta</taxon>
        <taxon>Embryophyta</taxon>
        <taxon>Tracheophyta</taxon>
        <taxon>Spermatophyta</taxon>
        <taxon>Magnoliopsida</taxon>
        <taxon>Liliopsida</taxon>
        <taxon>Poales</taxon>
        <taxon>Cyperaceae</taxon>
        <taxon>Cyperoideae</taxon>
        <taxon>Rhynchosporeae</taxon>
        <taxon>Rhynchospora</taxon>
    </lineage>
</organism>
<feature type="region of interest" description="Disordered" evidence="1">
    <location>
        <begin position="24"/>
        <end position="46"/>
    </location>
</feature>
<protein>
    <submittedName>
        <fullName evidence="2">Uncharacterized protein</fullName>
    </submittedName>
</protein>
<dbReference type="GO" id="GO:0000492">
    <property type="term" value="P:box C/D snoRNP assembly"/>
    <property type="evidence" value="ECO:0007669"/>
    <property type="project" value="InterPro"/>
</dbReference>
<dbReference type="PANTHER" id="PTHR28674:SF1">
    <property type="entry name" value="NOP PROTEIN CHAPERONE 1"/>
    <property type="match status" value="1"/>
</dbReference>
<dbReference type="InterPro" id="IPR027921">
    <property type="entry name" value="NOPCHAP1"/>
</dbReference>
<keyword evidence="3" id="KW-1185">Reference proteome</keyword>
<reference evidence="2" key="1">
    <citation type="submission" date="2022-08" db="EMBL/GenBank/DDBJ databases">
        <authorList>
            <person name="Marques A."/>
        </authorList>
    </citation>
    <scope>NUCLEOTIDE SEQUENCE</scope>
    <source>
        <strain evidence="2">RhyPub2mFocal</strain>
        <tissue evidence="2">Leaves</tissue>
    </source>
</reference>
<proteinExistence type="predicted"/>
<comment type="caution">
    <text evidence="2">The sequence shown here is derived from an EMBL/GenBank/DDBJ whole genome shotgun (WGS) entry which is preliminary data.</text>
</comment>
<gene>
    <name evidence="2" type="ORF">LUZ62_087937</name>
</gene>
<dbReference type="Proteomes" id="UP001140206">
    <property type="component" value="Chromosome 5"/>
</dbReference>
<evidence type="ECO:0000256" key="1">
    <source>
        <dbReference type="SAM" id="MobiDB-lite"/>
    </source>
</evidence>
<dbReference type="GO" id="GO:0062064">
    <property type="term" value="F:box C/D methylation guide snoRNP complex binding"/>
    <property type="evidence" value="ECO:0007669"/>
    <property type="project" value="TreeGrafter"/>
</dbReference>
<feature type="region of interest" description="Disordered" evidence="1">
    <location>
        <begin position="126"/>
        <end position="160"/>
    </location>
</feature>
<accession>A0AAV8CCQ3</accession>
<dbReference type="EMBL" id="JAMFTS010000005">
    <property type="protein sequence ID" value="KAJ4753532.1"/>
    <property type="molecule type" value="Genomic_DNA"/>
</dbReference>
<feature type="compositionally biased region" description="Acidic residues" evidence="1">
    <location>
        <begin position="132"/>
        <end position="151"/>
    </location>
</feature>
<dbReference type="PANTHER" id="PTHR28674">
    <property type="entry name" value="SIMILAR TO DNA SEGMENT, CHR 10, WAYNE STATE UNIVERSITY 102,-EXPRESSED"/>
    <property type="match status" value="1"/>
</dbReference>
<evidence type="ECO:0000313" key="3">
    <source>
        <dbReference type="Proteomes" id="UP001140206"/>
    </source>
</evidence>
<sequence>MSEPSRELLHLPSNPSILEILQLGSREQKTKQKQDSRQQPSTASVPWSEVLGKVKNFLGEIAKANEQLAIDAQEKPREEIDLEALTGNEKEYIEMDLLLGVADLNSDEAVAAAESDMCGTQSTVIPVACDSSSDEEEGEDESDASDNEEEDSIVHSEKIVKKAENIEPKKKRQKIVVLN</sequence>
<dbReference type="Pfam" id="PF15370">
    <property type="entry name" value="NOPCHAP1"/>
    <property type="match status" value="1"/>
</dbReference>
<evidence type="ECO:0000313" key="2">
    <source>
        <dbReference type="EMBL" id="KAJ4753532.1"/>
    </source>
</evidence>
<name>A0AAV8CCQ3_9POAL</name>